<dbReference type="InterPro" id="IPR026791">
    <property type="entry name" value="DOCK"/>
</dbReference>
<dbReference type="PANTHER" id="PTHR45653:SF10">
    <property type="entry name" value="MYOBLAST CITY, ISOFORM B"/>
    <property type="match status" value="1"/>
</dbReference>
<dbReference type="EMBL" id="BSXU01002308">
    <property type="protein sequence ID" value="GMG36339.1"/>
    <property type="molecule type" value="Genomic_DNA"/>
</dbReference>
<gene>
    <name evidence="3" type="ORF">Amon01_000466100</name>
</gene>
<dbReference type="InterPro" id="IPR046773">
    <property type="entry name" value="DOCKER_Lobe_C"/>
</dbReference>
<protein>
    <submittedName>
        <fullName evidence="3">Unnamed protein product</fullName>
    </submittedName>
</protein>
<dbReference type="Gene3D" id="1.25.40.410">
    <property type="match status" value="1"/>
</dbReference>
<dbReference type="Pfam" id="PF20421">
    <property type="entry name" value="DHR-2_Lobe_C"/>
    <property type="match status" value="1"/>
</dbReference>
<dbReference type="GO" id="GO:0005737">
    <property type="term" value="C:cytoplasm"/>
    <property type="evidence" value="ECO:0007669"/>
    <property type="project" value="TreeGrafter"/>
</dbReference>
<name>A0A9W6YZG5_AMBMO</name>
<keyword evidence="4" id="KW-1185">Reference proteome</keyword>
<dbReference type="AlphaFoldDB" id="A0A9W6YZG5"/>
<dbReference type="GO" id="GO:0005886">
    <property type="term" value="C:plasma membrane"/>
    <property type="evidence" value="ECO:0007669"/>
    <property type="project" value="TreeGrafter"/>
</dbReference>
<proteinExistence type="inferred from homology"/>
<evidence type="ECO:0000259" key="2">
    <source>
        <dbReference type="PROSITE" id="PS51651"/>
    </source>
</evidence>
<dbReference type="CDD" id="cd11684">
    <property type="entry name" value="DHR2_DOCK"/>
    <property type="match status" value="1"/>
</dbReference>
<dbReference type="InterPro" id="IPR043161">
    <property type="entry name" value="DOCK_C_lobe_A"/>
</dbReference>
<comment type="caution">
    <text evidence="3">The sequence shown here is derived from an EMBL/GenBank/DDBJ whole genome shotgun (WGS) entry which is preliminary data.</text>
</comment>
<dbReference type="PROSITE" id="PS51651">
    <property type="entry name" value="DOCKER"/>
    <property type="match status" value="1"/>
</dbReference>
<dbReference type="GO" id="GO:0031267">
    <property type="term" value="F:small GTPase binding"/>
    <property type="evidence" value="ECO:0007669"/>
    <property type="project" value="TreeGrafter"/>
</dbReference>
<feature type="domain" description="DOCKER" evidence="2">
    <location>
        <begin position="170"/>
        <end position="581"/>
    </location>
</feature>
<comment type="similarity">
    <text evidence="1">Belongs to the DOCK family.</text>
</comment>
<dbReference type="InterPro" id="IPR043162">
    <property type="entry name" value="DOCK_C_lobe_C"/>
</dbReference>
<dbReference type="Gene3D" id="1.20.58.740">
    <property type="match status" value="1"/>
</dbReference>
<sequence length="608" mass="69341">MYSAWKRMGFPVSEETQKRFSIDRVGGLQKHMYEEGEYNIRSLILTMAMQRNKTCLETASKMAWDIFVTHWIEKGNLYDSQKETISALYDIFFNNEDYVPTSTEVMNFASVMLQLHSKMDHDDEAYEGMVASGGMMFSFIQIAIKIRAIPISSEFDYARTSLQIKISGIFMKVDKPELLHSLINSMYESNLVKKEFVQAALSLGLLAKTYEWNDSYYLPACEAPKFPAQSEFKRKEALFKLMASNFVKGGKVDQAIDIYNELLSAYQKYNFDLNGLSFCHGELCKAYRLLESTGRLDPSYFFLNFIGSGFPDNVRGKRFIHEDQPFMHITSFIQKLTRVHVGSRIITNEDEAKRLAAEPQVGKYLFVKTVSPRKSLSESSHLTYMTRKFIDNKNLSVFVSTRRIPGSTNICDLWTEEVTYETEVTFPTLMNFSTIKNSCTVKITPIKNAIKSLMEKNSDLKGLEYLLKRNLKEGIDPQTIAGSTVFSDLSRVLAGTVDSPVNGGVGQYRAFFTLDSSDPEYKKDVLFLKSCFTDLIVLLDKLLKLHGALIPPNLVPQHSAMVELFSKNFKIEVDELKLDVNAKLNLKELVHNLIKANIRTHRHMSPST</sequence>
<dbReference type="InterPro" id="IPR027357">
    <property type="entry name" value="DOCKER_dom"/>
</dbReference>
<accession>A0A9W6YZG5</accession>
<organism evidence="3 4">
    <name type="scientific">Ambrosiozyma monospora</name>
    <name type="common">Yeast</name>
    <name type="synonym">Endomycopsis monosporus</name>
    <dbReference type="NCBI Taxonomy" id="43982"/>
    <lineage>
        <taxon>Eukaryota</taxon>
        <taxon>Fungi</taxon>
        <taxon>Dikarya</taxon>
        <taxon>Ascomycota</taxon>
        <taxon>Saccharomycotina</taxon>
        <taxon>Pichiomycetes</taxon>
        <taxon>Pichiales</taxon>
        <taxon>Pichiaceae</taxon>
        <taxon>Ambrosiozyma</taxon>
    </lineage>
</organism>
<evidence type="ECO:0000313" key="3">
    <source>
        <dbReference type="EMBL" id="GMG36339.1"/>
    </source>
</evidence>
<dbReference type="GO" id="GO:0007264">
    <property type="term" value="P:small GTPase-mediated signal transduction"/>
    <property type="evidence" value="ECO:0007669"/>
    <property type="project" value="InterPro"/>
</dbReference>
<dbReference type="OrthoDB" id="18896at2759"/>
<evidence type="ECO:0000256" key="1">
    <source>
        <dbReference type="PROSITE-ProRule" id="PRU00984"/>
    </source>
</evidence>
<evidence type="ECO:0000313" key="4">
    <source>
        <dbReference type="Proteomes" id="UP001165063"/>
    </source>
</evidence>
<dbReference type="GO" id="GO:0005085">
    <property type="term" value="F:guanyl-nucleotide exchange factor activity"/>
    <property type="evidence" value="ECO:0007669"/>
    <property type="project" value="InterPro"/>
</dbReference>
<reference evidence="3" key="1">
    <citation type="submission" date="2023-04" db="EMBL/GenBank/DDBJ databases">
        <title>Ambrosiozyma monospora NBRC 1965.</title>
        <authorList>
            <person name="Ichikawa N."/>
            <person name="Sato H."/>
            <person name="Tonouchi N."/>
        </authorList>
    </citation>
    <scope>NUCLEOTIDE SEQUENCE</scope>
    <source>
        <strain evidence="3">NBRC 1965</strain>
    </source>
</reference>
<dbReference type="PANTHER" id="PTHR45653">
    <property type="entry name" value="DEDICATOR OF CYTOKINESIS"/>
    <property type="match status" value="1"/>
</dbReference>
<dbReference type="Proteomes" id="UP001165063">
    <property type="component" value="Unassembled WGS sequence"/>
</dbReference>